<dbReference type="Pfam" id="PF17755">
    <property type="entry name" value="UvrA_DNA-bind"/>
    <property type="match status" value="1"/>
</dbReference>
<feature type="domain" description="ABC transporter" evidence="17">
    <location>
        <begin position="591"/>
        <end position="935"/>
    </location>
</feature>
<dbReference type="FunFam" id="1.20.1580.10:FF:000002">
    <property type="entry name" value="UvrABC system protein A"/>
    <property type="match status" value="1"/>
</dbReference>
<evidence type="ECO:0000256" key="11">
    <source>
        <dbReference type="ARBA" id="ARBA00022881"/>
    </source>
</evidence>
<dbReference type="NCBIfam" id="NF001503">
    <property type="entry name" value="PRK00349.1"/>
    <property type="match status" value="1"/>
</dbReference>
<dbReference type="RefSeq" id="WP_128358002.1">
    <property type="nucleotide sequence ID" value="NZ_CP053840.1"/>
</dbReference>
<keyword evidence="8" id="KW-0863">Zinc-finger</keyword>
<evidence type="ECO:0000256" key="15">
    <source>
        <dbReference type="ARBA" id="ARBA00039316"/>
    </source>
</evidence>
<evidence type="ECO:0000256" key="14">
    <source>
        <dbReference type="ARBA" id="ARBA00038000"/>
    </source>
</evidence>
<dbReference type="Proteomes" id="UP000503482">
    <property type="component" value="Chromosome"/>
</dbReference>
<dbReference type="NCBIfam" id="TIGR00630">
    <property type="entry name" value="uvra"/>
    <property type="match status" value="1"/>
</dbReference>
<dbReference type="KEGG" id="avp:AVENP_1890"/>
<dbReference type="Pfam" id="PF17760">
    <property type="entry name" value="UvrA_inter"/>
    <property type="match status" value="1"/>
</dbReference>
<keyword evidence="5" id="KW-0547">Nucleotide-binding</keyword>
<dbReference type="CDD" id="cd03271">
    <property type="entry name" value="ABC_UvrA_II"/>
    <property type="match status" value="1"/>
</dbReference>
<evidence type="ECO:0000256" key="10">
    <source>
        <dbReference type="ARBA" id="ARBA00022840"/>
    </source>
</evidence>
<gene>
    <name evidence="18" type="primary">uvrA</name>
    <name evidence="18" type="ORF">AVENP_1890</name>
</gene>
<keyword evidence="10" id="KW-0067">ATP-binding</keyword>
<dbReference type="GO" id="GO:0009380">
    <property type="term" value="C:excinuclease repair complex"/>
    <property type="evidence" value="ECO:0007669"/>
    <property type="project" value="InterPro"/>
</dbReference>
<organism evidence="18 19">
    <name type="scientific">Arcobacter venerupis</name>
    <dbReference type="NCBI Taxonomy" id="1054033"/>
    <lineage>
        <taxon>Bacteria</taxon>
        <taxon>Pseudomonadati</taxon>
        <taxon>Campylobacterota</taxon>
        <taxon>Epsilonproteobacteria</taxon>
        <taxon>Campylobacterales</taxon>
        <taxon>Arcobacteraceae</taxon>
        <taxon>Arcobacter</taxon>
    </lineage>
</organism>
<reference evidence="18 19" key="1">
    <citation type="submission" date="2020-05" db="EMBL/GenBank/DDBJ databases">
        <title>Complete genome sequencing of Campylobacter and Arcobacter type strains.</title>
        <authorList>
            <person name="Miller W.G."/>
            <person name="Yee E."/>
        </authorList>
    </citation>
    <scope>NUCLEOTIDE SEQUENCE [LARGE SCALE GENOMIC DNA]</scope>
    <source>
        <strain evidence="18 19">LMG 26156</strain>
    </source>
</reference>
<dbReference type="PANTHER" id="PTHR43152">
    <property type="entry name" value="UVRABC SYSTEM PROTEIN A"/>
    <property type="match status" value="1"/>
</dbReference>
<dbReference type="GO" id="GO:0006289">
    <property type="term" value="P:nucleotide-excision repair"/>
    <property type="evidence" value="ECO:0007669"/>
    <property type="project" value="InterPro"/>
</dbReference>
<evidence type="ECO:0000256" key="13">
    <source>
        <dbReference type="ARBA" id="ARBA00023204"/>
    </source>
</evidence>
<evidence type="ECO:0000256" key="4">
    <source>
        <dbReference type="ARBA" id="ARBA00022737"/>
    </source>
</evidence>
<dbReference type="GO" id="GO:0004518">
    <property type="term" value="F:nuclease activity"/>
    <property type="evidence" value="ECO:0007669"/>
    <property type="project" value="UniProtKB-KW"/>
</dbReference>
<dbReference type="InterPro" id="IPR004602">
    <property type="entry name" value="UvrA"/>
</dbReference>
<evidence type="ECO:0000256" key="5">
    <source>
        <dbReference type="ARBA" id="ARBA00022741"/>
    </source>
</evidence>
<keyword evidence="2" id="KW-0963">Cytoplasm</keyword>
<keyword evidence="12" id="KW-0238">DNA-binding</keyword>
<dbReference type="InterPro" id="IPR027417">
    <property type="entry name" value="P-loop_NTPase"/>
</dbReference>
<dbReference type="Gene3D" id="1.20.1580.10">
    <property type="entry name" value="ABC transporter ATPase like domain"/>
    <property type="match status" value="2"/>
</dbReference>
<dbReference type="GO" id="GO:0005524">
    <property type="term" value="F:ATP binding"/>
    <property type="evidence" value="ECO:0007669"/>
    <property type="project" value="UniProtKB-KW"/>
</dbReference>
<evidence type="ECO:0000256" key="7">
    <source>
        <dbReference type="ARBA" id="ARBA00022769"/>
    </source>
</evidence>
<keyword evidence="9" id="KW-0862">Zinc</keyword>
<dbReference type="Gene3D" id="1.10.8.280">
    <property type="entry name" value="ABC transporter ATPase domain-like"/>
    <property type="match status" value="1"/>
</dbReference>
<keyword evidence="4" id="KW-0677">Repeat</keyword>
<sequence length="937" mass="104958">MTNSIKIFNACENNLKNINLEIPKNKLIVFTGLSGSGKSTLAFDTLYAEGQRRYIESLSAYARQFLDKVGKPNVERIEGLTPAIAIDQKTTSKNPRSTVGTITEVYDYFRLLYARIGKQHCHQCGEPISQMSASDVINQVLTLPNDSKVVILAPLINRKKGSFADLLESLRSKGYVRAMIDGVMVRLDEEIELAKTQMHTIKVVIDRVTIKEENRDRIAQDIEKGLKESYGELEIEVINHEEMGVERHIHYSEHMACFSCKISFEPLEPLSFSFNSPKGACPACDGLGIRYALDMKKVINEDLSIEDGAIRVIYGFNKGFYFKMLLAFCEGTDIAVNVPFRELPEHQRKAILHGSVDEATFFWKRHKLTRKWEGVVKLAYDMIKDEKEMSEYMTEKKCDSCNGNRLKPSSQSVFVANKTISDILNIPIEDAHAFFQDESNFDYLNEQFKMISKPILKEIKERIFFLYDVGLGYITLGRDARTISGGEAQRIRVASQIGSGLTGVMYVLDEPSIGLHERDTNKLIKTLRALQEKGNTVIVVEHDKETIQAADYIVDIGPNAGKYGGEIVFAGTLKEMNKAKTLTAKYITGAKKIDYVHNRPQEEFIEIKNVTINNIKDLNVKIPLKNLCAITGVSGSGKSSLILQTLLPVAKELLNRARKVKKVDGVEIEGLERLDKVIYLDQSPIGRTPRSNPATYTGLMDELRELFAKTKEAMLRGYKIGRFSFNVKGGRCEKCQGEGEIKIEMHFLPDIMVKCDDCHGKRYNSQTLEILYKGKNISDVLNMSVDEALEFFAKVPKLNAKLQTLSDVGLGYITLGQNAVTLSGGEAQRIKLSKELSKKDTGNTLYVLDEPTTGLHFADVDRLTKVLHHLVDLGNSVLVIEHNLDVIKNSDWVIDMGPEGGNKGGMIVDEGTPEFLASNHKVSGSYTGYYLDKEING</sequence>
<dbReference type="PROSITE" id="PS00211">
    <property type="entry name" value="ABC_TRANSPORTER_1"/>
    <property type="match status" value="2"/>
</dbReference>
<evidence type="ECO:0000256" key="16">
    <source>
        <dbReference type="ARBA" id="ARBA00042156"/>
    </source>
</evidence>
<dbReference type="SUPFAM" id="SSF52540">
    <property type="entry name" value="P-loop containing nucleoside triphosphate hydrolases"/>
    <property type="match status" value="2"/>
</dbReference>
<protein>
    <recommendedName>
        <fullName evidence="15">UvrABC system protein A</fullName>
    </recommendedName>
    <alternativeName>
        <fullName evidence="16">Excinuclease ABC subunit A</fullName>
    </alternativeName>
</protein>
<evidence type="ECO:0000256" key="6">
    <source>
        <dbReference type="ARBA" id="ARBA00022763"/>
    </source>
</evidence>
<keyword evidence="13" id="KW-0234">DNA repair</keyword>
<dbReference type="GO" id="GO:0003677">
    <property type="term" value="F:DNA binding"/>
    <property type="evidence" value="ECO:0007669"/>
    <property type="project" value="UniProtKB-KW"/>
</dbReference>
<dbReference type="PROSITE" id="PS50893">
    <property type="entry name" value="ABC_TRANSPORTER_2"/>
    <property type="match status" value="1"/>
</dbReference>
<dbReference type="AlphaFoldDB" id="A0AAE7E4X7"/>
<keyword evidence="11" id="KW-0267">Excision nuclease</keyword>
<dbReference type="GO" id="GO:0008270">
    <property type="term" value="F:zinc ion binding"/>
    <property type="evidence" value="ECO:0007669"/>
    <property type="project" value="UniProtKB-KW"/>
</dbReference>
<evidence type="ECO:0000256" key="9">
    <source>
        <dbReference type="ARBA" id="ARBA00022833"/>
    </source>
</evidence>
<dbReference type="Gene3D" id="3.30.1490.20">
    <property type="entry name" value="ATP-grasp fold, A domain"/>
    <property type="match status" value="1"/>
</dbReference>
<dbReference type="InterPro" id="IPR017871">
    <property type="entry name" value="ABC_transporter-like_CS"/>
</dbReference>
<keyword evidence="6" id="KW-0227">DNA damage</keyword>
<dbReference type="PANTHER" id="PTHR43152:SF3">
    <property type="entry name" value="UVRABC SYSTEM PROTEIN A"/>
    <property type="match status" value="1"/>
</dbReference>
<comment type="similarity">
    <text evidence="14">Belongs to the ABC transporter superfamily. UvrA family.</text>
</comment>
<dbReference type="InterPro" id="IPR041552">
    <property type="entry name" value="UvrA_DNA-bd"/>
</dbReference>
<dbReference type="GO" id="GO:0005737">
    <property type="term" value="C:cytoplasm"/>
    <property type="evidence" value="ECO:0007669"/>
    <property type="project" value="UniProtKB-SubCell"/>
</dbReference>
<dbReference type="InterPro" id="IPR013815">
    <property type="entry name" value="ATP_grasp_subdomain_1"/>
</dbReference>
<keyword evidence="18" id="KW-0378">Hydrolase</keyword>
<dbReference type="Gene3D" id="3.40.50.300">
    <property type="entry name" value="P-loop containing nucleotide triphosphate hydrolases"/>
    <property type="match status" value="2"/>
</dbReference>
<evidence type="ECO:0000256" key="3">
    <source>
        <dbReference type="ARBA" id="ARBA00022723"/>
    </source>
</evidence>
<accession>A0AAE7E4X7</accession>
<evidence type="ECO:0000313" key="19">
    <source>
        <dbReference type="Proteomes" id="UP000503482"/>
    </source>
</evidence>
<proteinExistence type="inferred from homology"/>
<dbReference type="InterPro" id="IPR041102">
    <property type="entry name" value="UvrA_inter"/>
</dbReference>
<dbReference type="EMBL" id="CP053840">
    <property type="protein sequence ID" value="QKF67432.1"/>
    <property type="molecule type" value="Genomic_DNA"/>
</dbReference>
<keyword evidence="3" id="KW-0479">Metal-binding</keyword>
<dbReference type="GO" id="GO:0016887">
    <property type="term" value="F:ATP hydrolysis activity"/>
    <property type="evidence" value="ECO:0007669"/>
    <property type="project" value="InterPro"/>
</dbReference>
<keyword evidence="19" id="KW-1185">Reference proteome</keyword>
<evidence type="ECO:0000256" key="12">
    <source>
        <dbReference type="ARBA" id="ARBA00023125"/>
    </source>
</evidence>
<comment type="subcellular location">
    <subcellularLocation>
        <location evidence="1">Cytoplasm</location>
    </subcellularLocation>
</comment>
<keyword evidence="7" id="KW-0228">DNA excision</keyword>
<evidence type="ECO:0000256" key="8">
    <source>
        <dbReference type="ARBA" id="ARBA00022771"/>
    </source>
</evidence>
<evidence type="ECO:0000256" key="2">
    <source>
        <dbReference type="ARBA" id="ARBA00022490"/>
    </source>
</evidence>
<evidence type="ECO:0000313" key="18">
    <source>
        <dbReference type="EMBL" id="QKF67432.1"/>
    </source>
</evidence>
<name>A0AAE7E4X7_9BACT</name>
<dbReference type="InterPro" id="IPR003439">
    <property type="entry name" value="ABC_transporter-like_ATP-bd"/>
</dbReference>
<evidence type="ECO:0000256" key="1">
    <source>
        <dbReference type="ARBA" id="ARBA00004496"/>
    </source>
</evidence>
<evidence type="ECO:0000259" key="17">
    <source>
        <dbReference type="PROSITE" id="PS50893"/>
    </source>
</evidence>